<feature type="compositionally biased region" description="Acidic residues" evidence="1">
    <location>
        <begin position="287"/>
        <end position="309"/>
    </location>
</feature>
<dbReference type="AlphaFoldDB" id="A0A699HV60"/>
<dbReference type="EMBL" id="BKCJ010200946">
    <property type="protein sequence ID" value="GEY69456.1"/>
    <property type="molecule type" value="Genomic_DNA"/>
</dbReference>
<evidence type="ECO:0000256" key="1">
    <source>
        <dbReference type="SAM" id="MobiDB-lite"/>
    </source>
</evidence>
<reference evidence="2" key="1">
    <citation type="journal article" date="2019" name="Sci. Rep.">
        <title>Draft genome of Tanacetum cinerariifolium, the natural source of mosquito coil.</title>
        <authorList>
            <person name="Yamashiro T."/>
            <person name="Shiraishi A."/>
            <person name="Satake H."/>
            <person name="Nakayama K."/>
        </authorList>
    </citation>
    <scope>NUCLEOTIDE SEQUENCE</scope>
</reference>
<comment type="caution">
    <text evidence="2">The sequence shown here is derived from an EMBL/GenBank/DDBJ whole genome shotgun (WGS) entry which is preliminary data.</text>
</comment>
<protein>
    <recommendedName>
        <fullName evidence="3">Monodehydroascorbate reductase</fullName>
    </recommendedName>
</protein>
<gene>
    <name evidence="2" type="ORF">Tci_441430</name>
</gene>
<feature type="compositionally biased region" description="Low complexity" evidence="1">
    <location>
        <begin position="222"/>
        <end position="259"/>
    </location>
</feature>
<feature type="region of interest" description="Disordered" evidence="1">
    <location>
        <begin position="211"/>
        <end position="334"/>
    </location>
</feature>
<sequence>MDEDLVPTAQQLRIGRSNFRLLSDIKSKESTLQLVYDVLDILHIRPRVHGQPFTEPPFKEEILAFIHFLGHSAVIRTLTDVNINKLYQPWRDFAAIINKCLTGKSSGYNSLRLSQAQILWGLYHKRNVDYAYLMWEDFVYQVEHKNQKKSNEMYYPRFTKAIIHHFMSKDPLIPRRNKFGALLPIELTNDEIKNSKAYKEYYAIATGETAPKPKASVRRTKSSSNTSITPPTAATSPRLTTSAKGKQTAKASKAKSLSALFEPSGSGVDKGDDDDDADQEVVRDVSKDDDEEGGGDEQESNEETREEESFDHIPQTPKNTKDKGNGEEDLGLNIGEEERHIEEEEEDELYRDVNINQGRGLQASLEVKDSHVTLTPVNPDGRLHDEAQRENDKFLRIVDENIKTIIKEQVKEQVKVQVSKILTRIEHAVNDQLEAEVLTRLSHSSRTSYGVGVDLSEMELKKILIEKIEGNKSIQCSDEQRNLYKAVVDAYESDKLTLDTYEETFTLKRRRDDDADKDEEPSAGPDRGSKRRREGKKPESASAPTETATRIVDKSSQGSRSRQASTSEYALVRSLCRLPLRWKIPPIRSLMQTLSAVYGSIQPWISELAKQADSRSSFNELMDTPMDFYNFLMNRLRVDTLTPELLAGLTYDLMKGSCKILIELEYHLEEVQKTITDQLDWINPEGQQYPHNLLQPLPLIPNN</sequence>
<evidence type="ECO:0000313" key="2">
    <source>
        <dbReference type="EMBL" id="GEY69456.1"/>
    </source>
</evidence>
<proteinExistence type="predicted"/>
<organism evidence="2">
    <name type="scientific">Tanacetum cinerariifolium</name>
    <name type="common">Dalmatian daisy</name>
    <name type="synonym">Chrysanthemum cinerariifolium</name>
    <dbReference type="NCBI Taxonomy" id="118510"/>
    <lineage>
        <taxon>Eukaryota</taxon>
        <taxon>Viridiplantae</taxon>
        <taxon>Streptophyta</taxon>
        <taxon>Embryophyta</taxon>
        <taxon>Tracheophyta</taxon>
        <taxon>Spermatophyta</taxon>
        <taxon>Magnoliopsida</taxon>
        <taxon>eudicotyledons</taxon>
        <taxon>Gunneridae</taxon>
        <taxon>Pentapetalae</taxon>
        <taxon>asterids</taxon>
        <taxon>campanulids</taxon>
        <taxon>Asterales</taxon>
        <taxon>Asteraceae</taxon>
        <taxon>Asteroideae</taxon>
        <taxon>Anthemideae</taxon>
        <taxon>Anthemidinae</taxon>
        <taxon>Tanacetum</taxon>
    </lineage>
</organism>
<accession>A0A699HV60</accession>
<feature type="region of interest" description="Disordered" evidence="1">
    <location>
        <begin position="511"/>
        <end position="564"/>
    </location>
</feature>
<feature type="compositionally biased region" description="Polar residues" evidence="1">
    <location>
        <begin position="542"/>
        <end position="564"/>
    </location>
</feature>
<evidence type="ECO:0008006" key="3">
    <source>
        <dbReference type="Google" id="ProtNLM"/>
    </source>
</evidence>
<name>A0A699HV60_TANCI</name>